<comment type="caution">
    <text evidence="10">Lacks conserved residue(s) required for the propagation of feature annotation.</text>
</comment>
<keyword evidence="8 10" id="KW-0030">Aminoacyl-tRNA synthetase</keyword>
<keyword evidence="4 10" id="KW-0436">Ligase</keyword>
<evidence type="ECO:0000313" key="12">
    <source>
        <dbReference type="Proteomes" id="UP000220032"/>
    </source>
</evidence>
<evidence type="ECO:0000256" key="1">
    <source>
        <dbReference type="ARBA" id="ARBA00004496"/>
    </source>
</evidence>
<dbReference type="Gene3D" id="1.10.10.350">
    <property type="match status" value="1"/>
</dbReference>
<dbReference type="GO" id="GO:0004824">
    <property type="term" value="F:lysine-tRNA ligase activity"/>
    <property type="evidence" value="ECO:0007669"/>
    <property type="project" value="UniProtKB-UniRule"/>
</dbReference>
<dbReference type="CDD" id="cd00674">
    <property type="entry name" value="LysRS_core_class_I"/>
    <property type="match status" value="1"/>
</dbReference>
<evidence type="ECO:0000256" key="2">
    <source>
        <dbReference type="ARBA" id="ARBA00005594"/>
    </source>
</evidence>
<keyword evidence="5 10" id="KW-0547">Nucleotide-binding</keyword>
<organism evidence="11 12">
    <name type="scientific">Bacillus cereus</name>
    <dbReference type="NCBI Taxonomy" id="1396"/>
    <lineage>
        <taxon>Bacteria</taxon>
        <taxon>Bacillati</taxon>
        <taxon>Bacillota</taxon>
        <taxon>Bacilli</taxon>
        <taxon>Bacillales</taxon>
        <taxon>Bacillaceae</taxon>
        <taxon>Bacillus</taxon>
        <taxon>Bacillus cereus group</taxon>
    </lineage>
</organism>
<dbReference type="EMBL" id="NTRR01000016">
    <property type="protein sequence ID" value="PFE15609.1"/>
    <property type="molecule type" value="Genomic_DNA"/>
</dbReference>
<evidence type="ECO:0000256" key="8">
    <source>
        <dbReference type="ARBA" id="ARBA00023146"/>
    </source>
</evidence>
<evidence type="ECO:0000256" key="5">
    <source>
        <dbReference type="ARBA" id="ARBA00022741"/>
    </source>
</evidence>
<dbReference type="InterPro" id="IPR042078">
    <property type="entry name" value="Lys-tRNA-ligase_SC_fold"/>
</dbReference>
<comment type="caution">
    <text evidence="11">The sequence shown here is derived from an EMBL/GenBank/DDBJ whole genome shotgun (WGS) entry which is preliminary data.</text>
</comment>
<dbReference type="InterPro" id="IPR014729">
    <property type="entry name" value="Rossmann-like_a/b/a_fold"/>
</dbReference>
<name>A0A2A9A279_BACCE</name>
<dbReference type="InterPro" id="IPR002904">
    <property type="entry name" value="Lys-tRNA-ligase"/>
</dbReference>
<dbReference type="InterPro" id="IPR001412">
    <property type="entry name" value="aa-tRNA-synth_I_CS"/>
</dbReference>
<dbReference type="AlphaFoldDB" id="A0A2A9A279"/>
<dbReference type="GO" id="GO:0006430">
    <property type="term" value="P:lysyl-tRNA aminoacylation"/>
    <property type="evidence" value="ECO:0007669"/>
    <property type="project" value="UniProtKB-UniRule"/>
</dbReference>
<evidence type="ECO:0000256" key="10">
    <source>
        <dbReference type="HAMAP-Rule" id="MF_00177"/>
    </source>
</evidence>
<feature type="short sequence motif" description="'HIGH' region" evidence="10">
    <location>
        <begin position="29"/>
        <end position="37"/>
    </location>
</feature>
<evidence type="ECO:0000256" key="3">
    <source>
        <dbReference type="ARBA" id="ARBA00022490"/>
    </source>
</evidence>
<accession>A0A2A9A279</accession>
<evidence type="ECO:0000256" key="7">
    <source>
        <dbReference type="ARBA" id="ARBA00022917"/>
    </source>
</evidence>
<dbReference type="GO" id="GO:0005737">
    <property type="term" value="C:cytoplasm"/>
    <property type="evidence" value="ECO:0007669"/>
    <property type="project" value="UniProtKB-SubCell"/>
</dbReference>
<dbReference type="EC" id="6.1.1.6" evidence="10"/>
<evidence type="ECO:0000256" key="9">
    <source>
        <dbReference type="ARBA" id="ARBA00048573"/>
    </source>
</evidence>
<dbReference type="GO" id="GO:0000049">
    <property type="term" value="F:tRNA binding"/>
    <property type="evidence" value="ECO:0007669"/>
    <property type="project" value="InterPro"/>
</dbReference>
<sequence length="520" mass="61483">MHWAYEVAHELIRKHPNKETFVCASGISPSGSVHIGNFREIITTYFVVRALQDLGKKTRFIFSWDDYDRFRKVPKNIDPSFAKYIGMPYCDIPDPYGCHNSYAEHFEKEFEKSLQVFGIEVEFIYQHAEYRSGRYNKNILEALYRRKEIYDILMSFKTGECSEEERESFYPVTLYCEKCEKDATMITHFDEVLKTVRYECICGNENELSILNTNKMKLNWKIDWPMRWMIEDVIFEPGGRDHSSETGSYNVSKEIAREIFNREAPHYVAYDFIGIKGNHEKMSSSSGNSITPSELLKVYLPEVILFMFAKYRPNAAFHIGLDEDVNRNYTEYERLKDSYENKTLKNEDLFDTIKLSKVDSGFKEYPRFNQVAGTLPLLNFDSSILQDTLEKIDRRYTLDAMIAICNRAEYWIRNFQSEKLIAVNQERNTEFYNTLDERQKEWLVEVCKTLRSNKDYSNFMEQLYSICHHENKKIMKENQKQLFFIIYRLIMNQSSGPRIPLLIHVVGVEKFITLLDFKKG</sequence>
<dbReference type="Pfam" id="PF01921">
    <property type="entry name" value="tRNA-synt_1f"/>
    <property type="match status" value="1"/>
</dbReference>
<dbReference type="SUPFAM" id="SSF48163">
    <property type="entry name" value="An anticodon-binding domain of class I aminoacyl-tRNA synthetases"/>
    <property type="match status" value="1"/>
</dbReference>
<keyword evidence="7 10" id="KW-0648">Protein biosynthesis</keyword>
<reference evidence="11 12" key="1">
    <citation type="submission" date="2017-09" db="EMBL/GenBank/DDBJ databases">
        <title>Large-scale bioinformatics analysis of Bacillus genomes uncovers conserved roles of natural products in bacterial physiology.</title>
        <authorList>
            <consortium name="Agbiome Team Llc"/>
            <person name="Bleich R.M."/>
            <person name="Grubbs K.J."/>
            <person name="Santa Maria K.C."/>
            <person name="Allen S.E."/>
            <person name="Farag S."/>
            <person name="Shank E.A."/>
            <person name="Bowers A."/>
        </authorList>
    </citation>
    <scope>NUCLEOTIDE SEQUENCE [LARGE SCALE GENOMIC DNA]</scope>
    <source>
        <strain evidence="11 12">AFS022681</strain>
    </source>
</reference>
<dbReference type="SUPFAM" id="SSF52374">
    <property type="entry name" value="Nucleotidylyl transferase"/>
    <property type="match status" value="1"/>
</dbReference>
<dbReference type="NCBIfam" id="TIGR00467">
    <property type="entry name" value="lysS_arch"/>
    <property type="match status" value="1"/>
</dbReference>
<comment type="similarity">
    <text evidence="2 10">Belongs to the class-I aminoacyl-tRNA synthetase family.</text>
</comment>
<proteinExistence type="inferred from homology"/>
<dbReference type="InterPro" id="IPR008925">
    <property type="entry name" value="aa_tRNA-synth_I_cd-bd_sf"/>
</dbReference>
<evidence type="ECO:0000256" key="6">
    <source>
        <dbReference type="ARBA" id="ARBA00022840"/>
    </source>
</evidence>
<comment type="catalytic activity">
    <reaction evidence="9 10">
        <text>tRNA(Lys) + L-lysine + ATP = L-lysyl-tRNA(Lys) + AMP + diphosphate</text>
        <dbReference type="Rhea" id="RHEA:20792"/>
        <dbReference type="Rhea" id="RHEA-COMP:9696"/>
        <dbReference type="Rhea" id="RHEA-COMP:9697"/>
        <dbReference type="ChEBI" id="CHEBI:30616"/>
        <dbReference type="ChEBI" id="CHEBI:32551"/>
        <dbReference type="ChEBI" id="CHEBI:33019"/>
        <dbReference type="ChEBI" id="CHEBI:78442"/>
        <dbReference type="ChEBI" id="CHEBI:78529"/>
        <dbReference type="ChEBI" id="CHEBI:456215"/>
        <dbReference type="EC" id="6.1.1.6"/>
    </reaction>
</comment>
<dbReference type="Proteomes" id="UP000220032">
    <property type="component" value="Unassembled WGS sequence"/>
</dbReference>
<gene>
    <name evidence="10" type="primary">lysS</name>
    <name evidence="11" type="ORF">CN307_10925</name>
</gene>
<evidence type="ECO:0000256" key="4">
    <source>
        <dbReference type="ARBA" id="ARBA00022598"/>
    </source>
</evidence>
<comment type="subcellular location">
    <subcellularLocation>
        <location evidence="1 10">Cytoplasm</location>
    </subcellularLocation>
</comment>
<dbReference type="HAMAP" id="MF_00177">
    <property type="entry name" value="Lys_tRNA_synth_class1"/>
    <property type="match status" value="1"/>
</dbReference>
<dbReference type="Gene3D" id="3.40.50.620">
    <property type="entry name" value="HUPs"/>
    <property type="match status" value="2"/>
</dbReference>
<evidence type="ECO:0000313" key="11">
    <source>
        <dbReference type="EMBL" id="PFE15609.1"/>
    </source>
</evidence>
<dbReference type="PANTHER" id="PTHR37940">
    <property type="entry name" value="LYSINE--TRNA LIGASE"/>
    <property type="match status" value="1"/>
</dbReference>
<dbReference type="RefSeq" id="WP_098342409.1">
    <property type="nucleotide sequence ID" value="NZ_NTRR01000016.1"/>
</dbReference>
<keyword evidence="3 10" id="KW-0963">Cytoplasm</keyword>
<dbReference type="InterPro" id="IPR020751">
    <property type="entry name" value="aa-tRNA-synth_I_codon-bd_sub2"/>
</dbReference>
<dbReference type="PROSITE" id="PS00178">
    <property type="entry name" value="AA_TRNA_LIGASE_I"/>
    <property type="match status" value="1"/>
</dbReference>
<keyword evidence="6 10" id="KW-0067">ATP-binding</keyword>
<dbReference type="GO" id="GO:0005524">
    <property type="term" value="F:ATP binding"/>
    <property type="evidence" value="ECO:0007669"/>
    <property type="project" value="UniProtKB-UniRule"/>
</dbReference>
<protein>
    <recommendedName>
        <fullName evidence="10">Lysine--tRNA ligase</fullName>
        <ecNumber evidence="10">6.1.1.6</ecNumber>
    </recommendedName>
    <alternativeName>
        <fullName evidence="10">Lysyl-tRNA synthetase</fullName>
        <shortName evidence="10">LysRS</shortName>
    </alternativeName>
</protein>
<dbReference type="PANTHER" id="PTHR37940:SF1">
    <property type="entry name" value="LYSINE--TRNA LIGASE"/>
    <property type="match status" value="1"/>
</dbReference>
<feature type="short sequence motif" description="'KMSKS' region" evidence="10">
    <location>
        <begin position="281"/>
        <end position="285"/>
    </location>
</feature>
<dbReference type="Gene3D" id="6.10.20.10">
    <property type="entry name" value="Lysine tRNA ligase, stem contact fold domain"/>
    <property type="match status" value="1"/>
</dbReference>